<keyword evidence="2" id="KW-1185">Reference proteome</keyword>
<organism evidence="1 2">
    <name type="scientific">Marchantia polymorpha</name>
    <name type="common">Common liverwort</name>
    <name type="synonym">Marchantia aquatica</name>
    <dbReference type="NCBI Taxonomy" id="3197"/>
    <lineage>
        <taxon>Eukaryota</taxon>
        <taxon>Viridiplantae</taxon>
        <taxon>Streptophyta</taxon>
        <taxon>Embryophyta</taxon>
        <taxon>Marchantiophyta</taxon>
        <taxon>Marchantiopsida</taxon>
        <taxon>Marchantiidae</taxon>
        <taxon>Marchantiales</taxon>
        <taxon>Marchantiaceae</taxon>
        <taxon>Marchantia</taxon>
    </lineage>
</organism>
<dbReference type="AlphaFoldDB" id="A0A2R6WXY2"/>
<sequence length="75" mass="8159">MKKRKTYLKGHVSYQLLRALSQEDTLSTHFGITLLESGSWCGVLCVSAGFVSTCGFVSGKNQYCAYLQETSGGIC</sequence>
<evidence type="ECO:0000313" key="2">
    <source>
        <dbReference type="Proteomes" id="UP000244005"/>
    </source>
</evidence>
<protein>
    <submittedName>
        <fullName evidence="1">Uncharacterized protein</fullName>
    </submittedName>
</protein>
<evidence type="ECO:0000313" key="1">
    <source>
        <dbReference type="EMBL" id="PTQ38718.1"/>
    </source>
</evidence>
<dbReference type="Gramene" id="Mp3g20150.1">
    <property type="protein sequence ID" value="Mp3g20150.1.cds"/>
    <property type="gene ID" value="Mp3g20150"/>
</dbReference>
<dbReference type="EMBL" id="KZ772721">
    <property type="protein sequence ID" value="PTQ38718.1"/>
    <property type="molecule type" value="Genomic_DNA"/>
</dbReference>
<proteinExistence type="predicted"/>
<dbReference type="Proteomes" id="UP000244005">
    <property type="component" value="Unassembled WGS sequence"/>
</dbReference>
<accession>A0A2R6WXY2</accession>
<name>A0A2R6WXY2_MARPO</name>
<gene>
    <name evidence="1" type="ORF">MARPO_0049s0018</name>
</gene>
<reference evidence="2" key="1">
    <citation type="journal article" date="2017" name="Cell">
        <title>Insights into land plant evolution garnered from the Marchantia polymorpha genome.</title>
        <authorList>
            <person name="Bowman J.L."/>
            <person name="Kohchi T."/>
            <person name="Yamato K.T."/>
            <person name="Jenkins J."/>
            <person name="Shu S."/>
            <person name="Ishizaki K."/>
            <person name="Yamaoka S."/>
            <person name="Nishihama R."/>
            <person name="Nakamura Y."/>
            <person name="Berger F."/>
            <person name="Adam C."/>
            <person name="Aki S.S."/>
            <person name="Althoff F."/>
            <person name="Araki T."/>
            <person name="Arteaga-Vazquez M.A."/>
            <person name="Balasubrmanian S."/>
            <person name="Barry K."/>
            <person name="Bauer D."/>
            <person name="Boehm C.R."/>
            <person name="Briginshaw L."/>
            <person name="Caballero-Perez J."/>
            <person name="Catarino B."/>
            <person name="Chen F."/>
            <person name="Chiyoda S."/>
            <person name="Chovatia M."/>
            <person name="Davies K.M."/>
            <person name="Delmans M."/>
            <person name="Demura T."/>
            <person name="Dierschke T."/>
            <person name="Dolan L."/>
            <person name="Dorantes-Acosta A.E."/>
            <person name="Eklund D.M."/>
            <person name="Florent S.N."/>
            <person name="Flores-Sandoval E."/>
            <person name="Fujiyama A."/>
            <person name="Fukuzawa H."/>
            <person name="Galik B."/>
            <person name="Grimanelli D."/>
            <person name="Grimwood J."/>
            <person name="Grossniklaus U."/>
            <person name="Hamada T."/>
            <person name="Haseloff J."/>
            <person name="Hetherington A.J."/>
            <person name="Higo A."/>
            <person name="Hirakawa Y."/>
            <person name="Hundley H.N."/>
            <person name="Ikeda Y."/>
            <person name="Inoue K."/>
            <person name="Inoue S.I."/>
            <person name="Ishida S."/>
            <person name="Jia Q."/>
            <person name="Kakita M."/>
            <person name="Kanazawa T."/>
            <person name="Kawai Y."/>
            <person name="Kawashima T."/>
            <person name="Kennedy M."/>
            <person name="Kinose K."/>
            <person name="Kinoshita T."/>
            <person name="Kohara Y."/>
            <person name="Koide E."/>
            <person name="Komatsu K."/>
            <person name="Kopischke S."/>
            <person name="Kubo M."/>
            <person name="Kyozuka J."/>
            <person name="Lagercrantz U."/>
            <person name="Lin S.S."/>
            <person name="Lindquist E."/>
            <person name="Lipzen A.M."/>
            <person name="Lu C.W."/>
            <person name="De Luna E."/>
            <person name="Martienssen R.A."/>
            <person name="Minamino N."/>
            <person name="Mizutani M."/>
            <person name="Mizutani M."/>
            <person name="Mochizuki N."/>
            <person name="Monte I."/>
            <person name="Mosher R."/>
            <person name="Nagasaki H."/>
            <person name="Nakagami H."/>
            <person name="Naramoto S."/>
            <person name="Nishitani K."/>
            <person name="Ohtani M."/>
            <person name="Okamoto T."/>
            <person name="Okumura M."/>
            <person name="Phillips J."/>
            <person name="Pollak B."/>
            <person name="Reinders A."/>
            <person name="Rovekamp M."/>
            <person name="Sano R."/>
            <person name="Sawa S."/>
            <person name="Schmid M.W."/>
            <person name="Shirakawa M."/>
            <person name="Solano R."/>
            <person name="Spunde A."/>
            <person name="Suetsugu N."/>
            <person name="Sugano S."/>
            <person name="Sugiyama A."/>
            <person name="Sun R."/>
            <person name="Suzuki Y."/>
            <person name="Takenaka M."/>
            <person name="Takezawa D."/>
            <person name="Tomogane H."/>
            <person name="Tsuzuki M."/>
            <person name="Ueda T."/>
            <person name="Umeda M."/>
            <person name="Ward J.M."/>
            <person name="Watanabe Y."/>
            <person name="Yazaki K."/>
            <person name="Yokoyama R."/>
            <person name="Yoshitake Y."/>
            <person name="Yotsui I."/>
            <person name="Zachgo S."/>
            <person name="Schmutz J."/>
        </authorList>
    </citation>
    <scope>NUCLEOTIDE SEQUENCE [LARGE SCALE GENOMIC DNA]</scope>
    <source>
        <strain evidence="2">Tak-1</strain>
    </source>
</reference>